<name>A0ABP3HSX7_9CAUL</name>
<keyword evidence="1" id="KW-0472">Membrane</keyword>
<gene>
    <name evidence="2" type="ORF">GCM10009093_02070</name>
</gene>
<keyword evidence="1" id="KW-1133">Transmembrane helix</keyword>
<organism evidence="2 3">
    <name type="scientific">Brevundimonas terrae</name>
    <dbReference type="NCBI Taxonomy" id="363631"/>
    <lineage>
        <taxon>Bacteria</taxon>
        <taxon>Pseudomonadati</taxon>
        <taxon>Pseudomonadota</taxon>
        <taxon>Alphaproteobacteria</taxon>
        <taxon>Caulobacterales</taxon>
        <taxon>Caulobacteraceae</taxon>
        <taxon>Brevundimonas</taxon>
    </lineage>
</organism>
<feature type="transmembrane region" description="Helical" evidence="1">
    <location>
        <begin position="33"/>
        <end position="55"/>
    </location>
</feature>
<keyword evidence="1" id="KW-0812">Transmembrane</keyword>
<sequence>MPVKVPHWFPWLSPLCAIGGAWLIGVWAMQGGFWVILGVAIVCAVLPFIVFRIACRLRNTGSGEHLNG</sequence>
<evidence type="ECO:0000313" key="3">
    <source>
        <dbReference type="Proteomes" id="UP001500791"/>
    </source>
</evidence>
<proteinExistence type="predicted"/>
<evidence type="ECO:0008006" key="4">
    <source>
        <dbReference type="Google" id="ProtNLM"/>
    </source>
</evidence>
<evidence type="ECO:0000313" key="2">
    <source>
        <dbReference type="EMBL" id="GAA0378584.1"/>
    </source>
</evidence>
<evidence type="ECO:0000256" key="1">
    <source>
        <dbReference type="SAM" id="Phobius"/>
    </source>
</evidence>
<reference evidence="3" key="1">
    <citation type="journal article" date="2019" name="Int. J. Syst. Evol. Microbiol.">
        <title>The Global Catalogue of Microorganisms (GCM) 10K type strain sequencing project: providing services to taxonomists for standard genome sequencing and annotation.</title>
        <authorList>
            <consortium name="The Broad Institute Genomics Platform"/>
            <consortium name="The Broad Institute Genome Sequencing Center for Infectious Disease"/>
            <person name="Wu L."/>
            <person name="Ma J."/>
        </authorList>
    </citation>
    <scope>NUCLEOTIDE SEQUENCE [LARGE SCALE GENOMIC DNA]</scope>
    <source>
        <strain evidence="3">JCM 13476</strain>
    </source>
</reference>
<keyword evidence="3" id="KW-1185">Reference proteome</keyword>
<protein>
    <recommendedName>
        <fullName evidence="4">DUF4175 domain-containing protein</fullName>
    </recommendedName>
</protein>
<dbReference type="RefSeq" id="WP_167178464.1">
    <property type="nucleotide sequence ID" value="NZ_BAAAEJ010000002.1"/>
</dbReference>
<dbReference type="Proteomes" id="UP001500791">
    <property type="component" value="Unassembled WGS sequence"/>
</dbReference>
<dbReference type="EMBL" id="BAAAEJ010000002">
    <property type="protein sequence ID" value="GAA0378584.1"/>
    <property type="molecule type" value="Genomic_DNA"/>
</dbReference>
<feature type="transmembrane region" description="Helical" evidence="1">
    <location>
        <begin position="7"/>
        <end position="27"/>
    </location>
</feature>
<comment type="caution">
    <text evidence="2">The sequence shown here is derived from an EMBL/GenBank/DDBJ whole genome shotgun (WGS) entry which is preliminary data.</text>
</comment>
<accession>A0ABP3HSX7</accession>